<dbReference type="Pfam" id="PF13639">
    <property type="entry name" value="zf-RING_2"/>
    <property type="match status" value="1"/>
</dbReference>
<evidence type="ECO:0000256" key="2">
    <source>
        <dbReference type="ARBA" id="ARBA00022692"/>
    </source>
</evidence>
<dbReference type="SMART" id="SM00184">
    <property type="entry name" value="RING"/>
    <property type="match status" value="1"/>
</dbReference>
<feature type="transmembrane region" description="Helical" evidence="11">
    <location>
        <begin position="290"/>
        <end position="308"/>
    </location>
</feature>
<dbReference type="GeneTree" id="ENSGT00940000165044"/>
<evidence type="ECO:0000256" key="1">
    <source>
        <dbReference type="ARBA" id="ARBA00004141"/>
    </source>
</evidence>
<evidence type="ECO:0000313" key="14">
    <source>
        <dbReference type="Proteomes" id="UP000694548"/>
    </source>
</evidence>
<evidence type="ECO:0000259" key="12">
    <source>
        <dbReference type="PROSITE" id="PS50089"/>
    </source>
</evidence>
<proteinExistence type="predicted"/>
<organism evidence="13 14">
    <name type="scientific">Nothobranchius furzeri</name>
    <name type="common">Turquoise killifish</name>
    <dbReference type="NCBI Taxonomy" id="105023"/>
    <lineage>
        <taxon>Eukaryota</taxon>
        <taxon>Metazoa</taxon>
        <taxon>Chordata</taxon>
        <taxon>Craniata</taxon>
        <taxon>Vertebrata</taxon>
        <taxon>Euteleostomi</taxon>
        <taxon>Actinopterygii</taxon>
        <taxon>Neopterygii</taxon>
        <taxon>Teleostei</taxon>
        <taxon>Neoteleostei</taxon>
        <taxon>Acanthomorphata</taxon>
        <taxon>Ovalentaria</taxon>
        <taxon>Atherinomorphae</taxon>
        <taxon>Cyprinodontiformes</taxon>
        <taxon>Nothobranchiidae</taxon>
        <taxon>Nothobranchius</taxon>
    </lineage>
</organism>
<evidence type="ECO:0000256" key="5">
    <source>
        <dbReference type="ARBA" id="ARBA00022833"/>
    </source>
</evidence>
<dbReference type="Pfam" id="PF13705">
    <property type="entry name" value="TRC8_N"/>
    <property type="match status" value="2"/>
</dbReference>
<reference evidence="13" key="1">
    <citation type="submission" date="2014-08" db="EMBL/GenBank/DDBJ databases">
        <authorList>
            <person name="Senf B."/>
            <person name="Petzold A."/>
            <person name="Downie B.R."/>
            <person name="Koch P."/>
            <person name="Platzer M."/>
        </authorList>
    </citation>
    <scope>NUCLEOTIDE SEQUENCE [LARGE SCALE GENOMIC DNA]</scope>
    <source>
        <strain evidence="13">GRZ</strain>
    </source>
</reference>
<dbReference type="GO" id="GO:0036503">
    <property type="term" value="P:ERAD pathway"/>
    <property type="evidence" value="ECO:0007669"/>
    <property type="project" value="TreeGrafter"/>
</dbReference>
<feature type="transmembrane region" description="Helical" evidence="11">
    <location>
        <begin position="207"/>
        <end position="227"/>
    </location>
</feature>
<evidence type="ECO:0000256" key="11">
    <source>
        <dbReference type="SAM" id="Phobius"/>
    </source>
</evidence>
<keyword evidence="14" id="KW-1185">Reference proteome</keyword>
<feature type="compositionally biased region" description="Acidic residues" evidence="10">
    <location>
        <begin position="570"/>
        <end position="583"/>
    </location>
</feature>
<feature type="transmembrane region" description="Helical" evidence="11">
    <location>
        <begin position="74"/>
        <end position="92"/>
    </location>
</feature>
<feature type="compositionally biased region" description="Basic and acidic residues" evidence="10">
    <location>
        <begin position="584"/>
        <end position="595"/>
    </location>
</feature>
<keyword evidence="7 11" id="KW-0472">Membrane</keyword>
<evidence type="ECO:0000256" key="3">
    <source>
        <dbReference type="ARBA" id="ARBA00022723"/>
    </source>
</evidence>
<evidence type="ECO:0000256" key="6">
    <source>
        <dbReference type="ARBA" id="ARBA00022989"/>
    </source>
</evidence>
<evidence type="ECO:0000313" key="13">
    <source>
        <dbReference type="Ensembl" id="ENSNFUP00015020621.1"/>
    </source>
</evidence>
<dbReference type="GO" id="GO:0008270">
    <property type="term" value="F:zinc ion binding"/>
    <property type="evidence" value="ECO:0007669"/>
    <property type="project" value="UniProtKB-KW"/>
</dbReference>
<keyword evidence="6 11" id="KW-1133">Transmembrane helix</keyword>
<dbReference type="PROSITE" id="PS50089">
    <property type="entry name" value="ZF_RING_2"/>
    <property type="match status" value="1"/>
</dbReference>
<dbReference type="SUPFAM" id="SSF57850">
    <property type="entry name" value="RING/U-box"/>
    <property type="match status" value="1"/>
</dbReference>
<feature type="transmembrane region" description="Helical" evidence="11">
    <location>
        <begin position="432"/>
        <end position="450"/>
    </location>
</feature>
<keyword evidence="4 9" id="KW-0863">Zinc-finger</keyword>
<dbReference type="Gene3D" id="3.30.40.10">
    <property type="entry name" value="Zinc/RING finger domain, C3HC4 (zinc finger)"/>
    <property type="match status" value="1"/>
</dbReference>
<dbReference type="InterPro" id="IPR050731">
    <property type="entry name" value="HRD1_E3_ubiq-ligases"/>
</dbReference>
<dbReference type="GO" id="GO:0016020">
    <property type="term" value="C:membrane"/>
    <property type="evidence" value="ECO:0007669"/>
    <property type="project" value="UniProtKB-SubCell"/>
</dbReference>
<evidence type="ECO:0000256" key="8">
    <source>
        <dbReference type="ARBA" id="ARBA00035709"/>
    </source>
</evidence>
<sequence>MPRLEELANIALRVPSILVLDLLYKCDIEGFTENLKAKNEDMLFKYKYVIWNMYYLGHLINVVVLILPLRHIVTLYLHILAALLLYMGHQISKDYVREELQYGYEGAVYLDSLAFNRFVSAMTGENQPVTCDHSAFIIFSHVSYLDSLHHVRCPVPQVIELYRLLAVGISLWNQFAVPVLFSVFWFVLFAVQLFSDTMSAGAATSHQGFLFLVLTSVSECCATPYSLLGLTFVVSYLALGLLNLCKFYLGGFAAIQNENVMHRGVTEGVTLLLLALQTGLLDMQTLQRTFLLSIILFIVLTSTLQSMIEITDPVILALGASRNRSLWRHFRGLSMCLLLLIFPVFMAYKISQFFHMDFWLLILVSSCMLTSLQVTGTMLIYSLFMVELFRSDPIESLDEVIYWVNSISRVLEFLVALCVVAYGTWESLFGEWSWMGASVIIIHSYFNVWLRAQSGWKSFLLRQEAAKKISSLPRATAQQLDRHNDVCSICFQEMSSAVITLCGHFFHGNCLRKWLYVQETCPMCHQTVRPAPAGQSQASGGDPAAQREAQPESAAQEGHQKPSSSSTEAQGDDDTQQQEEEERDGLGNRDSKEEPAEAAQGHGLNSSGDFIPPVSLEGRSSSDALLTPCDPASGGWHVSGCPDILPQAC</sequence>
<feature type="transmembrane region" description="Helical" evidence="11">
    <location>
        <begin position="328"/>
        <end position="346"/>
    </location>
</feature>
<feature type="transmembrane region" description="Helical" evidence="11">
    <location>
        <begin position="358"/>
        <end position="381"/>
    </location>
</feature>
<dbReference type="Ensembl" id="ENSNFUT00015021593.1">
    <property type="protein sequence ID" value="ENSNFUP00015020621.1"/>
    <property type="gene ID" value="ENSNFUG00015009992.1"/>
</dbReference>
<accession>A0A8C6LL69</accession>
<dbReference type="InterPro" id="IPR011016">
    <property type="entry name" value="Znf_RING-CH"/>
</dbReference>
<evidence type="ECO:0000256" key="7">
    <source>
        <dbReference type="ARBA" id="ARBA00023136"/>
    </source>
</evidence>
<dbReference type="Proteomes" id="UP000694548">
    <property type="component" value="Chromosome sgr16"/>
</dbReference>
<keyword evidence="3" id="KW-0479">Metal-binding</keyword>
<keyword evidence="2 11" id="KW-0812">Transmembrane</keyword>
<comment type="subcellular location">
    <subcellularLocation>
        <location evidence="1">Membrane</location>
        <topology evidence="1">Multi-pass membrane protein</topology>
    </subcellularLocation>
</comment>
<dbReference type="SMART" id="SM00744">
    <property type="entry name" value="RINGv"/>
    <property type="match status" value="1"/>
</dbReference>
<dbReference type="PANTHER" id="PTHR22763:SF164">
    <property type="entry name" value="RING FINGER PROTEIN 145-LIKE"/>
    <property type="match status" value="1"/>
</dbReference>
<dbReference type="InterPro" id="IPR025754">
    <property type="entry name" value="TRC8_N_dom"/>
</dbReference>
<dbReference type="FunFam" id="3.30.40.10:FF:000145">
    <property type="entry name" value="RING finger protein 145"/>
    <property type="match status" value="1"/>
</dbReference>
<feature type="domain" description="RING-type" evidence="12">
    <location>
        <begin position="487"/>
        <end position="525"/>
    </location>
</feature>
<feature type="transmembrane region" description="Helical" evidence="11">
    <location>
        <begin position="401"/>
        <end position="425"/>
    </location>
</feature>
<evidence type="ECO:0000256" key="9">
    <source>
        <dbReference type="PROSITE-ProRule" id="PRU00175"/>
    </source>
</evidence>
<dbReference type="PANTHER" id="PTHR22763">
    <property type="entry name" value="RING ZINC FINGER PROTEIN"/>
    <property type="match status" value="1"/>
</dbReference>
<dbReference type="CDD" id="cd16476">
    <property type="entry name" value="RING-H2_RNF139-like"/>
    <property type="match status" value="1"/>
</dbReference>
<protein>
    <recommendedName>
        <fullName evidence="8">RING finger protein 145</fullName>
    </recommendedName>
</protein>
<reference evidence="13" key="3">
    <citation type="submission" date="2025-09" db="UniProtKB">
        <authorList>
            <consortium name="Ensembl"/>
        </authorList>
    </citation>
    <scope>IDENTIFICATION</scope>
</reference>
<name>A0A8C6LL69_NOTFU</name>
<dbReference type="GO" id="GO:0061630">
    <property type="term" value="F:ubiquitin protein ligase activity"/>
    <property type="evidence" value="ECO:0007669"/>
    <property type="project" value="TreeGrafter"/>
</dbReference>
<dbReference type="GO" id="GO:0043161">
    <property type="term" value="P:proteasome-mediated ubiquitin-dependent protein catabolic process"/>
    <property type="evidence" value="ECO:0007669"/>
    <property type="project" value="TreeGrafter"/>
</dbReference>
<feature type="transmembrane region" description="Helical" evidence="11">
    <location>
        <begin position="175"/>
        <end position="195"/>
    </location>
</feature>
<evidence type="ECO:0000256" key="4">
    <source>
        <dbReference type="ARBA" id="ARBA00022771"/>
    </source>
</evidence>
<dbReference type="GO" id="GO:0012505">
    <property type="term" value="C:endomembrane system"/>
    <property type="evidence" value="ECO:0007669"/>
    <property type="project" value="TreeGrafter"/>
</dbReference>
<evidence type="ECO:0000256" key="10">
    <source>
        <dbReference type="SAM" id="MobiDB-lite"/>
    </source>
</evidence>
<reference evidence="13" key="2">
    <citation type="submission" date="2025-08" db="UniProtKB">
        <authorList>
            <consortium name="Ensembl"/>
        </authorList>
    </citation>
    <scope>IDENTIFICATION</scope>
</reference>
<feature type="transmembrane region" description="Helical" evidence="11">
    <location>
        <begin position="233"/>
        <end position="255"/>
    </location>
</feature>
<keyword evidence="5" id="KW-0862">Zinc</keyword>
<dbReference type="InterPro" id="IPR013083">
    <property type="entry name" value="Znf_RING/FYVE/PHD"/>
</dbReference>
<feature type="region of interest" description="Disordered" evidence="10">
    <location>
        <begin position="529"/>
        <end position="641"/>
    </location>
</feature>
<feature type="transmembrane region" description="Helical" evidence="11">
    <location>
        <begin position="48"/>
        <end position="67"/>
    </location>
</feature>
<dbReference type="AlphaFoldDB" id="A0A8C6LL69"/>
<dbReference type="InterPro" id="IPR001841">
    <property type="entry name" value="Znf_RING"/>
</dbReference>